<protein>
    <submittedName>
        <fullName evidence="1">Uncharacterized protein</fullName>
    </submittedName>
</protein>
<sequence>MQLHSDSVVPAEFLVQLVAPVFPRCRVLRIHATDSPGLDAVLPPIQSTEYAGLQDIALSLGGEARTSVMGSHLARIGPIRFDDSSRDLQNLSLHGISYEWGARPRFWALTALTIVDPATSLTWADFRYIATLVTTLQRLCLRSVSCAELPEAANEVLVFPSLLVLDLYFGSAAPSVSRLLRRCTTPNLVSLRFHADDFPHIMSMVYCEAILSTVRHLVISSTCGESFYWLLFPRMPLLRRLEILSHDKAMLYGLMEADLRLYLQLPSRGPACPLLEEIATRGATASIIRDFFMRRAARGNKLRRVIFTGGFIQRLMSEPDMAVLKTIPPAAIERCVKNGLSNRTDLVLDLADDAELPSVEMWNILRPILKRCRTLTARVRDAESWLRLDSEIQDGHMEGLESCVVQMGREVSDQLATHPVFLRLGEGFITKVTRVCLYGISLEWSYRHNFTSLSSLTIIDPAFPPSWTDYRTLATNAAGLRQLCLRNAGCSDSPFGFADVVNFPCLDELDYSFGERAPASSLFIRHCSMPVLRVLRFNADEPGHLMALAFCASMLSTVEVLCLSGMIEDDGFAYFLFLRLQNLTTLSLPTSDASFLDAILVADSRMSRQLPPEGPACPLLSKVRIESDSSSLVRQFVSRRGRYAKKRVETVEFTTETLAHIEPDELKLLSSEVEVSAVGADPVEPPWIAATGCDDYE</sequence>
<dbReference type="EMBL" id="JARKIB010000422">
    <property type="protein sequence ID" value="KAJ7709289.1"/>
    <property type="molecule type" value="Genomic_DNA"/>
</dbReference>
<gene>
    <name evidence="1" type="ORF">B0H16DRAFT_1745936</name>
</gene>
<comment type="caution">
    <text evidence="1">The sequence shown here is derived from an EMBL/GenBank/DDBJ whole genome shotgun (WGS) entry which is preliminary data.</text>
</comment>
<name>A0AAD7H0S3_9AGAR</name>
<dbReference type="AlphaFoldDB" id="A0AAD7H0S3"/>
<evidence type="ECO:0000313" key="2">
    <source>
        <dbReference type="Proteomes" id="UP001215598"/>
    </source>
</evidence>
<keyword evidence="2" id="KW-1185">Reference proteome</keyword>
<proteinExistence type="predicted"/>
<dbReference type="SUPFAM" id="SSF52047">
    <property type="entry name" value="RNI-like"/>
    <property type="match status" value="1"/>
</dbReference>
<organism evidence="1 2">
    <name type="scientific">Mycena metata</name>
    <dbReference type="NCBI Taxonomy" id="1033252"/>
    <lineage>
        <taxon>Eukaryota</taxon>
        <taxon>Fungi</taxon>
        <taxon>Dikarya</taxon>
        <taxon>Basidiomycota</taxon>
        <taxon>Agaricomycotina</taxon>
        <taxon>Agaricomycetes</taxon>
        <taxon>Agaricomycetidae</taxon>
        <taxon>Agaricales</taxon>
        <taxon>Marasmiineae</taxon>
        <taxon>Mycenaceae</taxon>
        <taxon>Mycena</taxon>
    </lineage>
</organism>
<reference evidence="1" key="1">
    <citation type="submission" date="2023-03" db="EMBL/GenBank/DDBJ databases">
        <title>Massive genome expansion in bonnet fungi (Mycena s.s.) driven by repeated elements and novel gene families across ecological guilds.</title>
        <authorList>
            <consortium name="Lawrence Berkeley National Laboratory"/>
            <person name="Harder C.B."/>
            <person name="Miyauchi S."/>
            <person name="Viragh M."/>
            <person name="Kuo A."/>
            <person name="Thoen E."/>
            <person name="Andreopoulos B."/>
            <person name="Lu D."/>
            <person name="Skrede I."/>
            <person name="Drula E."/>
            <person name="Henrissat B."/>
            <person name="Morin E."/>
            <person name="Kohler A."/>
            <person name="Barry K."/>
            <person name="LaButti K."/>
            <person name="Morin E."/>
            <person name="Salamov A."/>
            <person name="Lipzen A."/>
            <person name="Mereny Z."/>
            <person name="Hegedus B."/>
            <person name="Baldrian P."/>
            <person name="Stursova M."/>
            <person name="Weitz H."/>
            <person name="Taylor A."/>
            <person name="Grigoriev I.V."/>
            <person name="Nagy L.G."/>
            <person name="Martin F."/>
            <person name="Kauserud H."/>
        </authorList>
    </citation>
    <scope>NUCLEOTIDE SEQUENCE</scope>
    <source>
        <strain evidence="1">CBHHK182m</strain>
    </source>
</reference>
<accession>A0AAD7H0S3</accession>
<dbReference type="Proteomes" id="UP001215598">
    <property type="component" value="Unassembled WGS sequence"/>
</dbReference>
<evidence type="ECO:0000313" key="1">
    <source>
        <dbReference type="EMBL" id="KAJ7709289.1"/>
    </source>
</evidence>